<dbReference type="InterPro" id="IPR055166">
    <property type="entry name" value="Transc_reg_Sar_Rot_HTH"/>
</dbReference>
<comment type="caution">
    <text evidence="8">The sequence shown here is derived from an EMBL/GenBank/DDBJ whole genome shotgun (WGS) entry which is preliminary data.</text>
</comment>
<dbReference type="Gene3D" id="1.10.10.10">
    <property type="entry name" value="Winged helix-like DNA-binding domain superfamily/Winged helix DNA-binding domain"/>
    <property type="match status" value="1"/>
</dbReference>
<dbReference type="InterPro" id="IPR000835">
    <property type="entry name" value="HTH_MarR-typ"/>
</dbReference>
<sequence length="156" mass="18291">MEENYMVKPVVLDEQLCFSIYRAQKAYNHFYGKVLKPYGLTYPQFIAMLALWEHGKMSVKELGHHLELDSGTLTPLLKRLEADGWVSRNRASDDERRVDVTLTEKAESQKEEIYERVGACTNYLDFSSDKYHELRQEMNEVEHHLNAIQMDNARFS</sequence>
<dbReference type="GO" id="GO:0003700">
    <property type="term" value="F:DNA-binding transcription factor activity"/>
    <property type="evidence" value="ECO:0007669"/>
    <property type="project" value="InterPro"/>
</dbReference>
<dbReference type="EMBL" id="AZDL01000019">
    <property type="protein sequence ID" value="KRK92743.1"/>
    <property type="molecule type" value="Genomic_DNA"/>
</dbReference>
<accession>A0AAJ0LHB6</accession>
<name>A0AAJ0LHB6_LATCU</name>
<dbReference type="GO" id="GO:0005737">
    <property type="term" value="C:cytoplasm"/>
    <property type="evidence" value="ECO:0007669"/>
    <property type="project" value="UniProtKB-SubCell"/>
</dbReference>
<keyword evidence="2" id="KW-0963">Cytoplasm</keyword>
<dbReference type="InterPro" id="IPR039422">
    <property type="entry name" value="MarR/SlyA-like"/>
</dbReference>
<protein>
    <submittedName>
        <fullName evidence="8">Transcriptional regulator OhrR</fullName>
    </submittedName>
</protein>
<dbReference type="Pfam" id="PF22381">
    <property type="entry name" value="Staph_reg_Sar_Rot"/>
    <property type="match status" value="1"/>
</dbReference>
<keyword evidence="3" id="KW-0805">Transcription regulation</keyword>
<keyword evidence="6" id="KW-0175">Coiled coil</keyword>
<evidence type="ECO:0000256" key="4">
    <source>
        <dbReference type="ARBA" id="ARBA00023125"/>
    </source>
</evidence>
<dbReference type="FunFam" id="1.10.10.10:FF:000163">
    <property type="entry name" value="MarR family transcriptional regulator"/>
    <property type="match status" value="1"/>
</dbReference>
<dbReference type="GO" id="GO:0006950">
    <property type="term" value="P:response to stress"/>
    <property type="evidence" value="ECO:0007669"/>
    <property type="project" value="TreeGrafter"/>
</dbReference>
<dbReference type="SMART" id="SM00347">
    <property type="entry name" value="HTH_MARR"/>
    <property type="match status" value="1"/>
</dbReference>
<proteinExistence type="predicted"/>
<dbReference type="GO" id="GO:0003677">
    <property type="term" value="F:DNA binding"/>
    <property type="evidence" value="ECO:0007669"/>
    <property type="project" value="UniProtKB-KW"/>
</dbReference>
<evidence type="ECO:0000256" key="1">
    <source>
        <dbReference type="ARBA" id="ARBA00004496"/>
    </source>
</evidence>
<dbReference type="PRINTS" id="PR00598">
    <property type="entry name" value="HTHMARR"/>
</dbReference>
<gene>
    <name evidence="8" type="ORF">FC08_GL000532</name>
</gene>
<feature type="domain" description="HTH marR-type" evidence="7">
    <location>
        <begin position="13"/>
        <end position="143"/>
    </location>
</feature>
<dbReference type="AlphaFoldDB" id="A0AAJ0LHB6"/>
<comment type="subcellular location">
    <subcellularLocation>
        <location evidence="1">Cytoplasm</location>
    </subcellularLocation>
</comment>
<dbReference type="SUPFAM" id="SSF46785">
    <property type="entry name" value="Winged helix' DNA-binding domain"/>
    <property type="match status" value="1"/>
</dbReference>
<evidence type="ECO:0000259" key="7">
    <source>
        <dbReference type="PROSITE" id="PS50995"/>
    </source>
</evidence>
<evidence type="ECO:0000256" key="5">
    <source>
        <dbReference type="ARBA" id="ARBA00023163"/>
    </source>
</evidence>
<evidence type="ECO:0000256" key="6">
    <source>
        <dbReference type="SAM" id="Coils"/>
    </source>
</evidence>
<evidence type="ECO:0000256" key="3">
    <source>
        <dbReference type="ARBA" id="ARBA00023015"/>
    </source>
</evidence>
<evidence type="ECO:0000313" key="9">
    <source>
        <dbReference type="Proteomes" id="UP000050828"/>
    </source>
</evidence>
<evidence type="ECO:0000313" key="8">
    <source>
        <dbReference type="EMBL" id="KRK92743.1"/>
    </source>
</evidence>
<dbReference type="Proteomes" id="UP000050828">
    <property type="component" value="Unassembled WGS sequence"/>
</dbReference>
<dbReference type="PROSITE" id="PS50995">
    <property type="entry name" value="HTH_MARR_2"/>
    <property type="match status" value="1"/>
</dbReference>
<dbReference type="InterPro" id="IPR036388">
    <property type="entry name" value="WH-like_DNA-bd_sf"/>
</dbReference>
<keyword evidence="4" id="KW-0238">DNA-binding</keyword>
<keyword evidence="5" id="KW-0804">Transcription</keyword>
<feature type="coiled-coil region" evidence="6">
    <location>
        <begin position="124"/>
        <end position="151"/>
    </location>
</feature>
<dbReference type="PANTHER" id="PTHR33164">
    <property type="entry name" value="TRANSCRIPTIONAL REGULATOR, MARR FAMILY"/>
    <property type="match status" value="1"/>
</dbReference>
<dbReference type="PANTHER" id="PTHR33164:SF5">
    <property type="entry name" value="ORGANIC HYDROPEROXIDE RESISTANCE TRANSCRIPTIONAL REGULATOR"/>
    <property type="match status" value="1"/>
</dbReference>
<dbReference type="InterPro" id="IPR036390">
    <property type="entry name" value="WH_DNA-bd_sf"/>
</dbReference>
<reference evidence="8 9" key="1">
    <citation type="journal article" date="2015" name="Genome Announc.">
        <title>Expanding the biotechnology potential of lactobacilli through comparative genomics of 213 strains and associated genera.</title>
        <authorList>
            <person name="Sun Z."/>
            <person name="Harris H.M."/>
            <person name="McCann A."/>
            <person name="Guo C."/>
            <person name="Argimon S."/>
            <person name="Zhang W."/>
            <person name="Yang X."/>
            <person name="Jeffery I.B."/>
            <person name="Cooney J.C."/>
            <person name="Kagawa T.F."/>
            <person name="Liu W."/>
            <person name="Song Y."/>
            <person name="Salvetti E."/>
            <person name="Wrobel A."/>
            <person name="Rasinkangas P."/>
            <person name="Parkhill J."/>
            <person name="Rea M.C."/>
            <person name="O'Sullivan O."/>
            <person name="Ritari J."/>
            <person name="Douillard F.P."/>
            <person name="Paul Ross R."/>
            <person name="Yang R."/>
            <person name="Briner A.E."/>
            <person name="Felis G.E."/>
            <person name="de Vos W.M."/>
            <person name="Barrangou R."/>
            <person name="Klaenhammer T.R."/>
            <person name="Caufield P.W."/>
            <person name="Cui Y."/>
            <person name="Zhang H."/>
            <person name="O'Toole P.W."/>
        </authorList>
    </citation>
    <scope>NUCLEOTIDE SEQUENCE [LARGE SCALE GENOMIC DNA]</scope>
    <source>
        <strain evidence="8 9">DSM 20019</strain>
    </source>
</reference>
<evidence type="ECO:0000256" key="2">
    <source>
        <dbReference type="ARBA" id="ARBA00022490"/>
    </source>
</evidence>
<organism evidence="8 9">
    <name type="scientific">Latilactobacillus curvatus JCM 1096 = DSM 20019</name>
    <dbReference type="NCBI Taxonomy" id="1293592"/>
    <lineage>
        <taxon>Bacteria</taxon>
        <taxon>Bacillati</taxon>
        <taxon>Bacillota</taxon>
        <taxon>Bacilli</taxon>
        <taxon>Lactobacillales</taxon>
        <taxon>Lactobacillaceae</taxon>
        <taxon>Latilactobacillus</taxon>
    </lineage>
</organism>